<dbReference type="Proteomes" id="UP000694551">
    <property type="component" value="Unplaced"/>
</dbReference>
<evidence type="ECO:0000313" key="2">
    <source>
        <dbReference type="Proteomes" id="UP000694551"/>
    </source>
</evidence>
<protein>
    <submittedName>
        <fullName evidence="1">Uncharacterized protein</fullName>
    </submittedName>
</protein>
<keyword evidence="2" id="KW-1185">Reference proteome</keyword>
<dbReference type="AlphaFoldDB" id="A0A8D0EXE2"/>
<organism evidence="1 2">
    <name type="scientific">Strix occidentalis caurina</name>
    <name type="common">northern spotted owl</name>
    <dbReference type="NCBI Taxonomy" id="311401"/>
    <lineage>
        <taxon>Eukaryota</taxon>
        <taxon>Metazoa</taxon>
        <taxon>Chordata</taxon>
        <taxon>Craniata</taxon>
        <taxon>Vertebrata</taxon>
        <taxon>Euteleostomi</taxon>
        <taxon>Archelosauria</taxon>
        <taxon>Archosauria</taxon>
        <taxon>Dinosauria</taxon>
        <taxon>Saurischia</taxon>
        <taxon>Theropoda</taxon>
        <taxon>Coelurosauria</taxon>
        <taxon>Aves</taxon>
        <taxon>Neognathae</taxon>
        <taxon>Neoaves</taxon>
        <taxon>Telluraves</taxon>
        <taxon>Strigiformes</taxon>
        <taxon>Strigidae</taxon>
        <taxon>Strix</taxon>
    </lineage>
</organism>
<evidence type="ECO:0000313" key="1">
    <source>
        <dbReference type="Ensembl" id="ENSSOCP00000008145.1"/>
    </source>
</evidence>
<sequence length="87" mass="9355">PYIMLLLLRITTNATSLRQAARGASEKQKLLQEGSITAVPCQGGVVAASLCKTPQYIHVVYELLVAAMPKIGHPIDVVYFTFASSHG</sequence>
<reference evidence="1" key="1">
    <citation type="submission" date="2025-08" db="UniProtKB">
        <authorList>
            <consortium name="Ensembl"/>
        </authorList>
    </citation>
    <scope>IDENTIFICATION</scope>
</reference>
<dbReference type="Ensembl" id="ENSSOCT00000008353.1">
    <property type="protein sequence ID" value="ENSSOCP00000008145.1"/>
    <property type="gene ID" value="ENSSOCG00000006243.1"/>
</dbReference>
<proteinExistence type="predicted"/>
<name>A0A8D0EXE2_STROC</name>
<reference evidence="1" key="2">
    <citation type="submission" date="2025-09" db="UniProtKB">
        <authorList>
            <consortium name="Ensembl"/>
        </authorList>
    </citation>
    <scope>IDENTIFICATION</scope>
</reference>
<accession>A0A8D0EXE2</accession>